<evidence type="ECO:0000256" key="1">
    <source>
        <dbReference type="SAM" id="MobiDB-lite"/>
    </source>
</evidence>
<organism evidence="2 3">
    <name type="scientific">Sphaerulina musiva (strain SO2202)</name>
    <name type="common">Poplar stem canker fungus</name>
    <name type="synonym">Septoria musiva</name>
    <dbReference type="NCBI Taxonomy" id="692275"/>
    <lineage>
        <taxon>Eukaryota</taxon>
        <taxon>Fungi</taxon>
        <taxon>Dikarya</taxon>
        <taxon>Ascomycota</taxon>
        <taxon>Pezizomycotina</taxon>
        <taxon>Dothideomycetes</taxon>
        <taxon>Dothideomycetidae</taxon>
        <taxon>Mycosphaerellales</taxon>
        <taxon>Mycosphaerellaceae</taxon>
        <taxon>Sphaerulina</taxon>
    </lineage>
</organism>
<dbReference type="GeneID" id="27897697"/>
<protein>
    <recommendedName>
        <fullName evidence="4">SprT-like domain-containing protein</fullName>
    </recommendedName>
</protein>
<dbReference type="HOGENOM" id="CLU_839819_0_0_1"/>
<dbReference type="OrthoDB" id="10567809at2759"/>
<reference evidence="2 3" key="1">
    <citation type="journal article" date="2012" name="PLoS Pathog.">
        <title>Diverse lifestyles and strategies of plant pathogenesis encoded in the genomes of eighteen Dothideomycetes fungi.</title>
        <authorList>
            <person name="Ohm R.A."/>
            <person name="Feau N."/>
            <person name="Henrissat B."/>
            <person name="Schoch C.L."/>
            <person name="Horwitz B.A."/>
            <person name="Barry K.W."/>
            <person name="Condon B.J."/>
            <person name="Copeland A.C."/>
            <person name="Dhillon B."/>
            <person name="Glaser F."/>
            <person name="Hesse C.N."/>
            <person name="Kosti I."/>
            <person name="LaButti K."/>
            <person name="Lindquist E.A."/>
            <person name="Lucas S."/>
            <person name="Salamov A.A."/>
            <person name="Bradshaw R.E."/>
            <person name="Ciuffetti L."/>
            <person name="Hamelin R.C."/>
            <person name="Kema G.H.J."/>
            <person name="Lawrence C."/>
            <person name="Scott J.A."/>
            <person name="Spatafora J.W."/>
            <person name="Turgeon B.G."/>
            <person name="de Wit P.J.G.M."/>
            <person name="Zhong S."/>
            <person name="Goodwin S.B."/>
            <person name="Grigoriev I.V."/>
        </authorList>
    </citation>
    <scope>NUCLEOTIDE SEQUENCE [LARGE SCALE GENOMIC DNA]</scope>
    <source>
        <strain evidence="2 3">SO2202</strain>
    </source>
</reference>
<accession>N1QKP9</accession>
<dbReference type="AlphaFoldDB" id="N1QKP9"/>
<evidence type="ECO:0000313" key="2">
    <source>
        <dbReference type="EMBL" id="EMF17760.1"/>
    </source>
</evidence>
<dbReference type="Proteomes" id="UP000016931">
    <property type="component" value="Unassembled WGS sequence"/>
</dbReference>
<feature type="region of interest" description="Disordered" evidence="1">
    <location>
        <begin position="263"/>
        <end position="294"/>
    </location>
</feature>
<name>N1QKP9_SPHMS</name>
<evidence type="ECO:0000313" key="3">
    <source>
        <dbReference type="Proteomes" id="UP000016931"/>
    </source>
</evidence>
<dbReference type="EMBL" id="KB456260">
    <property type="protein sequence ID" value="EMF17760.1"/>
    <property type="molecule type" value="Genomic_DNA"/>
</dbReference>
<gene>
    <name evidence="2" type="ORF">SEPMUDRAFT_104969</name>
</gene>
<dbReference type="RefSeq" id="XP_016765881.1">
    <property type="nucleotide sequence ID" value="XM_016900560.1"/>
</dbReference>
<proteinExistence type="predicted"/>
<evidence type="ECO:0008006" key="4">
    <source>
        <dbReference type="Google" id="ProtNLM"/>
    </source>
</evidence>
<sequence>MAQPPPVWQIPLYQMSLDEAHAYLIQELSRPLTPRDQELRSSLKEFFTAWHHSDNVLAVCGILDELLFGRLLGHRVGYVHLPMTPLGMTELCHEHSILSRDWLPPHNYTVISALRWDLVDHLQNGPGCTIRKSYAGLWGTLIHEMLHAYTILATATGEDIETCHCGIKTEHGPKWTKTITMLAARLNLGITPDDMTNRLEVCHEPGELVSIRDYTGLKRTDGRRYSHSQTYEVIRNTKYSRDDAEGRVLPLLSDPITAATELPELSEQDLGPLSPTQEPQAKEENLPCHRPRRRRETFPGRMIEDFLGIMRLDCTGETMATPYVGNYWQCE</sequence>
<keyword evidence="3" id="KW-1185">Reference proteome</keyword>